<comment type="caution">
    <text evidence="2">The sequence shown here is derived from an EMBL/GenBank/DDBJ whole genome shotgun (WGS) entry which is preliminary data.</text>
</comment>
<dbReference type="EMBL" id="LLGC01000177">
    <property type="protein sequence ID" value="KQE03857.1"/>
    <property type="molecule type" value="Genomic_DNA"/>
</dbReference>
<accession>A0AAP1FBS1</accession>
<evidence type="ECO:0000313" key="3">
    <source>
        <dbReference type="Proteomes" id="UP000051449"/>
    </source>
</evidence>
<keyword evidence="1" id="KW-1133">Transmembrane helix</keyword>
<feature type="transmembrane region" description="Helical" evidence="1">
    <location>
        <begin position="12"/>
        <end position="33"/>
    </location>
</feature>
<protein>
    <submittedName>
        <fullName evidence="2">Uncharacterized protein</fullName>
    </submittedName>
</protein>
<dbReference type="AlphaFoldDB" id="A0AAP1FBS1"/>
<dbReference type="Proteomes" id="UP000051449">
    <property type="component" value="Unassembled WGS sequence"/>
</dbReference>
<gene>
    <name evidence="2" type="ORF">APD33_20605</name>
</gene>
<feature type="transmembrane region" description="Helical" evidence="1">
    <location>
        <begin position="75"/>
        <end position="95"/>
    </location>
</feature>
<name>A0AAP1FBS1_ACIBA</name>
<sequence>MISRVNNTKENIIWRLGYLLIVLITGYLVFFVFNTQIDAFVSDLENKILGIDNANNSKSIDSLLPFESLFNLVDIYFISFAVKLVFVQIAISIWWKIGAFIGVVEKVNDKFSAKVEAGTKEDKSDQFTANDLFWVITLTPLGASLVAWLFLLILMFID</sequence>
<organism evidence="2 3">
    <name type="scientific">Acinetobacter baumannii</name>
    <dbReference type="NCBI Taxonomy" id="470"/>
    <lineage>
        <taxon>Bacteria</taxon>
        <taxon>Pseudomonadati</taxon>
        <taxon>Pseudomonadota</taxon>
        <taxon>Gammaproteobacteria</taxon>
        <taxon>Moraxellales</taxon>
        <taxon>Moraxellaceae</taxon>
        <taxon>Acinetobacter</taxon>
        <taxon>Acinetobacter calcoaceticus/baumannii complex</taxon>
    </lineage>
</organism>
<evidence type="ECO:0000256" key="1">
    <source>
        <dbReference type="SAM" id="Phobius"/>
    </source>
</evidence>
<feature type="transmembrane region" description="Helical" evidence="1">
    <location>
        <begin position="132"/>
        <end position="157"/>
    </location>
</feature>
<proteinExistence type="predicted"/>
<keyword evidence="1" id="KW-0812">Transmembrane</keyword>
<reference evidence="2 3" key="1">
    <citation type="submission" date="2015-10" db="EMBL/GenBank/DDBJ databases">
        <title>The utility of whole genome sequencing in characterizing Acinetobacter epidemiology and analyzing hospital outbreaks.</title>
        <authorList>
            <person name="Ozer E.A."/>
            <person name="Fitzpatrick M.A."/>
            <person name="Hauser A.R."/>
        </authorList>
    </citation>
    <scope>NUCLEOTIDE SEQUENCE [LARGE SCALE GENOMIC DNA]</scope>
    <source>
        <strain evidence="2 3">ABBL072</strain>
    </source>
</reference>
<keyword evidence="1" id="KW-0472">Membrane</keyword>
<evidence type="ECO:0000313" key="2">
    <source>
        <dbReference type="EMBL" id="KQE03857.1"/>
    </source>
</evidence>